<dbReference type="EMBL" id="HBUE01103645">
    <property type="protein sequence ID" value="CAG6486304.1"/>
    <property type="molecule type" value="Transcribed_RNA"/>
</dbReference>
<dbReference type="EMBL" id="HBUE01253160">
    <property type="protein sequence ID" value="CAG6555143.1"/>
    <property type="molecule type" value="Transcribed_RNA"/>
</dbReference>
<reference evidence="1" key="1">
    <citation type="submission" date="2021-05" db="EMBL/GenBank/DDBJ databases">
        <authorList>
            <person name="Alioto T."/>
            <person name="Alioto T."/>
            <person name="Gomez Garrido J."/>
        </authorList>
    </citation>
    <scope>NUCLEOTIDE SEQUENCE</scope>
</reference>
<dbReference type="EMBL" id="HBUE01148235">
    <property type="protein sequence ID" value="CAG6503879.1"/>
    <property type="molecule type" value="Transcribed_RNA"/>
</dbReference>
<dbReference type="AlphaFoldDB" id="A0A8D8N7Y3"/>
<proteinExistence type="predicted"/>
<protein>
    <submittedName>
        <fullName evidence="1">(northern house mosquito) hypothetical protein</fullName>
    </submittedName>
</protein>
<accession>A0A8D8N7Y3</accession>
<name>A0A8D8N7Y3_CULPI</name>
<organism evidence="1">
    <name type="scientific">Culex pipiens</name>
    <name type="common">House mosquito</name>
    <dbReference type="NCBI Taxonomy" id="7175"/>
    <lineage>
        <taxon>Eukaryota</taxon>
        <taxon>Metazoa</taxon>
        <taxon>Ecdysozoa</taxon>
        <taxon>Arthropoda</taxon>
        <taxon>Hexapoda</taxon>
        <taxon>Insecta</taxon>
        <taxon>Pterygota</taxon>
        <taxon>Neoptera</taxon>
        <taxon>Endopterygota</taxon>
        <taxon>Diptera</taxon>
        <taxon>Nematocera</taxon>
        <taxon>Culicoidea</taxon>
        <taxon>Culicidae</taxon>
        <taxon>Culicinae</taxon>
        <taxon>Culicini</taxon>
        <taxon>Culex</taxon>
        <taxon>Culex</taxon>
    </lineage>
</organism>
<sequence length="104" mass="10854">MGLLTGTSSCILLDDSSAGIVTVSVSLSSCSSGEHVPLMCRGRGVIGSDVDGVILLGVGVLGDSVSGFFKDRVNPSLRNGVFFEAVGVLELFILLQINEPFIYM</sequence>
<evidence type="ECO:0000313" key="1">
    <source>
        <dbReference type="EMBL" id="CAG6555143.1"/>
    </source>
</evidence>